<name>A0A1L9UTC2_ASPBC</name>
<accession>A0A1L9UTC2</accession>
<dbReference type="GeneID" id="93576801"/>
<evidence type="ECO:0000313" key="1">
    <source>
        <dbReference type="EMBL" id="OJJ74994.1"/>
    </source>
</evidence>
<dbReference type="EMBL" id="KV878681">
    <property type="protein sequence ID" value="OJJ74994.1"/>
    <property type="molecule type" value="Genomic_DNA"/>
</dbReference>
<keyword evidence="2" id="KW-1185">Reference proteome</keyword>
<reference evidence="2" key="1">
    <citation type="journal article" date="2017" name="Genome Biol.">
        <title>Comparative genomics reveals high biological diversity and specific adaptations in the industrially and medically important fungal genus Aspergillus.</title>
        <authorList>
            <person name="de Vries R.P."/>
            <person name="Riley R."/>
            <person name="Wiebenga A."/>
            <person name="Aguilar-Osorio G."/>
            <person name="Amillis S."/>
            <person name="Uchima C.A."/>
            <person name="Anderluh G."/>
            <person name="Asadollahi M."/>
            <person name="Askin M."/>
            <person name="Barry K."/>
            <person name="Battaglia E."/>
            <person name="Bayram O."/>
            <person name="Benocci T."/>
            <person name="Braus-Stromeyer S.A."/>
            <person name="Caldana C."/>
            <person name="Canovas D."/>
            <person name="Cerqueira G.C."/>
            <person name="Chen F."/>
            <person name="Chen W."/>
            <person name="Choi C."/>
            <person name="Clum A."/>
            <person name="Dos Santos R.A."/>
            <person name="Damasio A.R."/>
            <person name="Diallinas G."/>
            <person name="Emri T."/>
            <person name="Fekete E."/>
            <person name="Flipphi M."/>
            <person name="Freyberg S."/>
            <person name="Gallo A."/>
            <person name="Gournas C."/>
            <person name="Habgood R."/>
            <person name="Hainaut M."/>
            <person name="Harispe M.L."/>
            <person name="Henrissat B."/>
            <person name="Hilden K.S."/>
            <person name="Hope R."/>
            <person name="Hossain A."/>
            <person name="Karabika E."/>
            <person name="Karaffa L."/>
            <person name="Karanyi Z."/>
            <person name="Krasevec N."/>
            <person name="Kuo A."/>
            <person name="Kusch H."/>
            <person name="LaButti K."/>
            <person name="Lagendijk E.L."/>
            <person name="Lapidus A."/>
            <person name="Levasseur A."/>
            <person name="Lindquist E."/>
            <person name="Lipzen A."/>
            <person name="Logrieco A.F."/>
            <person name="MacCabe A."/>
            <person name="Maekelae M.R."/>
            <person name="Malavazi I."/>
            <person name="Melin P."/>
            <person name="Meyer V."/>
            <person name="Mielnichuk N."/>
            <person name="Miskei M."/>
            <person name="Molnar A.P."/>
            <person name="Mule G."/>
            <person name="Ngan C.Y."/>
            <person name="Orejas M."/>
            <person name="Orosz E."/>
            <person name="Ouedraogo J.P."/>
            <person name="Overkamp K.M."/>
            <person name="Park H.-S."/>
            <person name="Perrone G."/>
            <person name="Piumi F."/>
            <person name="Punt P.J."/>
            <person name="Ram A.F."/>
            <person name="Ramon A."/>
            <person name="Rauscher S."/>
            <person name="Record E."/>
            <person name="Riano-Pachon D.M."/>
            <person name="Robert V."/>
            <person name="Roehrig J."/>
            <person name="Ruller R."/>
            <person name="Salamov A."/>
            <person name="Salih N.S."/>
            <person name="Samson R.A."/>
            <person name="Sandor E."/>
            <person name="Sanguinetti M."/>
            <person name="Schuetze T."/>
            <person name="Sepcic K."/>
            <person name="Shelest E."/>
            <person name="Sherlock G."/>
            <person name="Sophianopoulou V."/>
            <person name="Squina F.M."/>
            <person name="Sun H."/>
            <person name="Susca A."/>
            <person name="Todd R.B."/>
            <person name="Tsang A."/>
            <person name="Unkles S.E."/>
            <person name="van de Wiele N."/>
            <person name="van Rossen-Uffink D."/>
            <person name="Oliveira J.V."/>
            <person name="Vesth T.C."/>
            <person name="Visser J."/>
            <person name="Yu J.-H."/>
            <person name="Zhou M."/>
            <person name="Andersen M.R."/>
            <person name="Archer D.B."/>
            <person name="Baker S.E."/>
            <person name="Benoit I."/>
            <person name="Brakhage A.A."/>
            <person name="Braus G.H."/>
            <person name="Fischer R."/>
            <person name="Frisvad J.C."/>
            <person name="Goldman G.H."/>
            <person name="Houbraken J."/>
            <person name="Oakley B."/>
            <person name="Pocsi I."/>
            <person name="Scazzocchio C."/>
            <person name="Seiboth B."/>
            <person name="vanKuyk P.A."/>
            <person name="Wortman J."/>
            <person name="Dyer P.S."/>
            <person name="Grigoriev I.V."/>
        </authorList>
    </citation>
    <scope>NUCLEOTIDE SEQUENCE [LARGE SCALE GENOMIC DNA]</scope>
    <source>
        <strain evidence="2">CBS 101740 / IMI 381727 / IBT 21946</strain>
    </source>
</reference>
<evidence type="ECO:0000313" key="2">
    <source>
        <dbReference type="Proteomes" id="UP000184499"/>
    </source>
</evidence>
<protein>
    <submittedName>
        <fullName evidence="1">Uncharacterized protein</fullName>
    </submittedName>
</protein>
<dbReference type="AlphaFoldDB" id="A0A1L9UTC2"/>
<dbReference type="RefSeq" id="XP_067482242.1">
    <property type="nucleotide sequence ID" value="XM_067624313.1"/>
</dbReference>
<dbReference type="Proteomes" id="UP000184499">
    <property type="component" value="Unassembled WGS sequence"/>
</dbReference>
<sequence>MDHCIHRKKHEAPLEDTAVSSGSVCSSLLKISLYHVVCSTIPGPKAGKDGKGQSVAKVIWVGTHS</sequence>
<dbReference type="VEuPathDB" id="FungiDB:ASPBRDRAFT_40239"/>
<gene>
    <name evidence="1" type="ORF">ASPBRDRAFT_40239</name>
</gene>
<organism evidence="1 2">
    <name type="scientific">Aspergillus brasiliensis (strain CBS 101740 / IMI 381727 / IBT 21946)</name>
    <dbReference type="NCBI Taxonomy" id="767769"/>
    <lineage>
        <taxon>Eukaryota</taxon>
        <taxon>Fungi</taxon>
        <taxon>Dikarya</taxon>
        <taxon>Ascomycota</taxon>
        <taxon>Pezizomycotina</taxon>
        <taxon>Eurotiomycetes</taxon>
        <taxon>Eurotiomycetidae</taxon>
        <taxon>Eurotiales</taxon>
        <taxon>Aspergillaceae</taxon>
        <taxon>Aspergillus</taxon>
        <taxon>Aspergillus subgen. Circumdati</taxon>
    </lineage>
</organism>
<proteinExistence type="predicted"/>